<protein>
    <recommendedName>
        <fullName evidence="1">F-box domain-containing protein</fullName>
    </recommendedName>
</protein>
<dbReference type="EMBL" id="JANBUW010000004">
    <property type="protein sequence ID" value="KAJ2852269.1"/>
    <property type="molecule type" value="Genomic_DNA"/>
</dbReference>
<dbReference type="PROSITE" id="PS50181">
    <property type="entry name" value="FBOX"/>
    <property type="match status" value="1"/>
</dbReference>
<evidence type="ECO:0000313" key="2">
    <source>
        <dbReference type="EMBL" id="KAJ2852269.1"/>
    </source>
</evidence>
<reference evidence="2" key="1">
    <citation type="submission" date="2022-07" db="EMBL/GenBank/DDBJ databases">
        <title>Phylogenomic reconstructions and comparative analyses of Kickxellomycotina fungi.</title>
        <authorList>
            <person name="Reynolds N.K."/>
            <person name="Stajich J.E."/>
            <person name="Barry K."/>
            <person name="Grigoriev I.V."/>
            <person name="Crous P."/>
            <person name="Smith M.E."/>
        </authorList>
    </citation>
    <scope>NUCLEOTIDE SEQUENCE</scope>
    <source>
        <strain evidence="2">NRRL 1566</strain>
    </source>
</reference>
<dbReference type="InterPro" id="IPR001810">
    <property type="entry name" value="F-box_dom"/>
</dbReference>
<evidence type="ECO:0000313" key="3">
    <source>
        <dbReference type="Proteomes" id="UP001139887"/>
    </source>
</evidence>
<dbReference type="AlphaFoldDB" id="A0A9W8IIQ9"/>
<sequence length="205" mass="23055">MASQLAAGKPRPQHKQPFVQSKSPWLLCDPTDLPSITSTFDNCSFAGGTKPPSLTVLVPSREWHLGGNFAEQMGLESIPQQLLTPPMSPIEDAFADSIPETHSHKHSLHTLPPHILLSIVSHLQSPDITALSQTCSIFRIYLAPTSPVWSQMCRLALNYTPKYLSRQQTAEYYLRVRGNRRLEDQVLVHRERIEKVIYSIVHLPS</sequence>
<feature type="domain" description="F-box" evidence="1">
    <location>
        <begin position="105"/>
        <end position="152"/>
    </location>
</feature>
<evidence type="ECO:0000259" key="1">
    <source>
        <dbReference type="PROSITE" id="PS50181"/>
    </source>
</evidence>
<dbReference type="Gene3D" id="1.20.1280.50">
    <property type="match status" value="1"/>
</dbReference>
<dbReference type="Proteomes" id="UP001139887">
    <property type="component" value="Unassembled WGS sequence"/>
</dbReference>
<dbReference type="InterPro" id="IPR036047">
    <property type="entry name" value="F-box-like_dom_sf"/>
</dbReference>
<dbReference type="SUPFAM" id="SSF81383">
    <property type="entry name" value="F-box domain"/>
    <property type="match status" value="1"/>
</dbReference>
<gene>
    <name evidence="2" type="ORF">IWW36_000412</name>
</gene>
<keyword evidence="3" id="KW-1185">Reference proteome</keyword>
<name>A0A9W8IIQ9_9FUNG</name>
<organism evidence="2 3">
    <name type="scientific">Coemansia brasiliensis</name>
    <dbReference type="NCBI Taxonomy" id="2650707"/>
    <lineage>
        <taxon>Eukaryota</taxon>
        <taxon>Fungi</taxon>
        <taxon>Fungi incertae sedis</taxon>
        <taxon>Zoopagomycota</taxon>
        <taxon>Kickxellomycotina</taxon>
        <taxon>Kickxellomycetes</taxon>
        <taxon>Kickxellales</taxon>
        <taxon>Kickxellaceae</taxon>
        <taxon>Coemansia</taxon>
    </lineage>
</organism>
<accession>A0A9W8IIQ9</accession>
<proteinExistence type="predicted"/>
<dbReference type="Pfam" id="PF12937">
    <property type="entry name" value="F-box-like"/>
    <property type="match status" value="1"/>
</dbReference>
<comment type="caution">
    <text evidence="2">The sequence shown here is derived from an EMBL/GenBank/DDBJ whole genome shotgun (WGS) entry which is preliminary data.</text>
</comment>
<dbReference type="OrthoDB" id="5595605at2759"/>